<keyword evidence="8" id="KW-1185">Reference proteome</keyword>
<keyword evidence="7" id="KW-0067">ATP-binding</keyword>
<protein>
    <submittedName>
        <fullName evidence="7">DNA helicase</fullName>
    </submittedName>
</protein>
<dbReference type="PROSITE" id="PS51192">
    <property type="entry name" value="HELICASE_ATP_BIND_1"/>
    <property type="match status" value="1"/>
</dbReference>
<dbReference type="SMART" id="SM00490">
    <property type="entry name" value="HELICc"/>
    <property type="match status" value="1"/>
</dbReference>
<feature type="domain" description="SWIM-type" evidence="4">
    <location>
        <begin position="79"/>
        <end position="122"/>
    </location>
</feature>
<feature type="domain" description="Helicase ATP-binding" evidence="5">
    <location>
        <begin position="739"/>
        <end position="929"/>
    </location>
</feature>
<dbReference type="InterPro" id="IPR007527">
    <property type="entry name" value="Znf_SWIM"/>
</dbReference>
<accession>A0ABQ2M6I8</accession>
<proteinExistence type="predicted"/>
<dbReference type="InterPro" id="IPR027417">
    <property type="entry name" value="P-loop_NTPase"/>
</dbReference>
<keyword evidence="2" id="KW-0862">Zinc</keyword>
<dbReference type="InterPro" id="IPR013663">
    <property type="entry name" value="Helicase_SWF/SNF/SWI_bac"/>
</dbReference>
<dbReference type="PROSITE" id="PS51194">
    <property type="entry name" value="HELICASE_CTER"/>
    <property type="match status" value="1"/>
</dbReference>
<evidence type="ECO:0000256" key="3">
    <source>
        <dbReference type="SAM" id="MobiDB-lite"/>
    </source>
</evidence>
<dbReference type="CDD" id="cd18793">
    <property type="entry name" value="SF2_C_SNF"/>
    <property type="match status" value="1"/>
</dbReference>
<keyword evidence="1" id="KW-0378">Hydrolase</keyword>
<sequence>MSGSPSYPYVADQDITRLVGAQAAERGKKYARQGVVSGLLWEPTDGGSGPDRAGEPAPNSPRTLFGQVQGNDPLPYDTFAILVPGRASSESLPRQWTPLRGGCSCPVRNDCKHAAALLYAATTLSIRDHLRPPAPGTPLAGMFDPNAAPPAQGWGEVDRYTDGAGAGNQASQHGGSAQAASTAGDWRTVLGELTGQEAVTHAEEPVGIGVELLAEPRSEMRRRWGANEASVADIQERAPLHVQLRPMRRGTRDNWIKGGLTWKKFQYGGLRHQLRGDHVDLLGQLYRLYLAERPHAYGNDETLRLDSLSGPAAWQLLLRARDLGVEFVGQGILSEVVFTGPATVRLDVSGPDQGLEVAPIVESEGEVIPGARAAGTGGFVATEILDDAPRHLAPVRLTLAPASAAIPRPVLDLLQQPEPLRIPQEESEEFFYDVYPRLSRIMDVDSADGTVEFPEVPAPELWLEVDHRKNHETALEWYWLYWGPRRELPVEHRRPHTRGGWSPTGYSGRARGVDVDRDVEHEDAVLEAVRAAAEEATEGVAVLPGTIRNTHLHGADTARFVEYVLPMLSKLEHVKVVEHGKRPDYRELTDDPQVRVTQVEAANPRDNDWFDLGFEITVGGQLIPFTAVFKALAQGKKTLMLNDGSYFSLDHPGLNRLRELISEAESMGEWKSDAPRINKYDVALWEEFEDLADESEEAVAWRESVGALKDLAEIPTPAVPSGLQATLRPYQLEGFAWLSFLYDHRLGGILADDMGLGKTIQTLALMVRARELSAPGPSEHIHDAMAAQYAEIHGEPVPPPLQAPPFLVVAPSSVLSVWEDEAARFAPDLTLRVLDTTTAKRGTSVAEEAAGTDVVITSYTLLRLDSEEYTGLDWDGLVLDEAQFVKNRAAKAHQAAKAIRAPFRLAITGTPMENSLSDLWALLSLTASGLFPSPTVFRSEYTKPIEQPDSSEDGRRFAAKRMARLRRRIRPFMLRRTKDLVASDLPPKQEQVTHVELVPKHRRLYDQVLQRERQKVLGLLENMEENRFIIFKSLTLLRMLALDPAIVDEKYAAVPSSKMEALMGQLEEIVSEGHRVIIFSQFTSFLTRVGDALADRGVAFAYLDGSTRNRSKVIEGFKTGTAPAFLISLKAGGFGLTLTEADYVFLLDPWWNPATEAQAVDRAHRIGQDRTVMVYRMVAEGTIEEKVLALQQKKAALFSSLTDGDAAFSSTITADDVRELFTPDTD</sequence>
<reference evidence="8" key="1">
    <citation type="journal article" date="2019" name="Int. J. Syst. Evol. Microbiol.">
        <title>The Global Catalogue of Microorganisms (GCM) 10K type strain sequencing project: providing services to taxonomists for standard genome sequencing and annotation.</title>
        <authorList>
            <consortium name="The Broad Institute Genomics Platform"/>
            <consortium name="The Broad Institute Genome Sequencing Center for Infectious Disease"/>
            <person name="Wu L."/>
            <person name="Ma J."/>
        </authorList>
    </citation>
    <scope>NUCLEOTIDE SEQUENCE [LARGE SCALE GENOMIC DNA]</scope>
    <source>
        <strain evidence="8">CGMCC 1.7064</strain>
    </source>
</reference>
<dbReference type="EMBL" id="BMLQ01000007">
    <property type="protein sequence ID" value="GGO47456.1"/>
    <property type="molecule type" value="Genomic_DNA"/>
</dbReference>
<dbReference type="Pfam" id="PF00176">
    <property type="entry name" value="SNF2-rel_dom"/>
    <property type="match status" value="1"/>
</dbReference>
<feature type="compositionally biased region" description="Low complexity" evidence="3">
    <location>
        <begin position="167"/>
        <end position="182"/>
    </location>
</feature>
<keyword evidence="2" id="KW-0479">Metal-binding</keyword>
<dbReference type="Proteomes" id="UP000642509">
    <property type="component" value="Unassembled WGS sequence"/>
</dbReference>
<comment type="caution">
    <text evidence="7">The sequence shown here is derived from an EMBL/GenBank/DDBJ whole genome shotgun (WGS) entry which is preliminary data.</text>
</comment>
<name>A0ABQ2M6I8_9MICC</name>
<dbReference type="GO" id="GO:0004386">
    <property type="term" value="F:helicase activity"/>
    <property type="evidence" value="ECO:0007669"/>
    <property type="project" value="UniProtKB-KW"/>
</dbReference>
<keyword evidence="2" id="KW-0863">Zinc-finger</keyword>
<keyword evidence="7" id="KW-0547">Nucleotide-binding</keyword>
<dbReference type="PROSITE" id="PS50966">
    <property type="entry name" value="ZF_SWIM"/>
    <property type="match status" value="1"/>
</dbReference>
<dbReference type="InterPro" id="IPR000330">
    <property type="entry name" value="SNF2_N"/>
</dbReference>
<dbReference type="Gene3D" id="3.40.50.10810">
    <property type="entry name" value="Tandem AAA-ATPase domain"/>
    <property type="match status" value="1"/>
</dbReference>
<keyword evidence="7" id="KW-0347">Helicase</keyword>
<dbReference type="SUPFAM" id="SSF52540">
    <property type="entry name" value="P-loop containing nucleoside triphosphate hydrolases"/>
    <property type="match status" value="2"/>
</dbReference>
<feature type="domain" description="Helicase C-terminal" evidence="6">
    <location>
        <begin position="1065"/>
        <end position="1205"/>
    </location>
</feature>
<dbReference type="Pfam" id="PF08455">
    <property type="entry name" value="SNF2_assoc"/>
    <property type="match status" value="1"/>
</dbReference>
<evidence type="ECO:0000256" key="1">
    <source>
        <dbReference type="ARBA" id="ARBA00022801"/>
    </source>
</evidence>
<evidence type="ECO:0000313" key="8">
    <source>
        <dbReference type="Proteomes" id="UP000642509"/>
    </source>
</evidence>
<evidence type="ECO:0000313" key="7">
    <source>
        <dbReference type="EMBL" id="GGO47456.1"/>
    </source>
</evidence>
<feature type="region of interest" description="Disordered" evidence="3">
    <location>
        <begin position="146"/>
        <end position="182"/>
    </location>
</feature>
<dbReference type="SMART" id="SM00487">
    <property type="entry name" value="DEXDc"/>
    <property type="match status" value="1"/>
</dbReference>
<evidence type="ECO:0000259" key="6">
    <source>
        <dbReference type="PROSITE" id="PS51194"/>
    </source>
</evidence>
<feature type="region of interest" description="Disordered" evidence="3">
    <location>
        <begin position="41"/>
        <end position="61"/>
    </location>
</feature>
<dbReference type="PANTHER" id="PTHR45629:SF7">
    <property type="entry name" value="DNA EXCISION REPAIR PROTEIN ERCC-6-RELATED"/>
    <property type="match status" value="1"/>
</dbReference>
<dbReference type="RefSeq" id="WP_188806467.1">
    <property type="nucleotide sequence ID" value="NZ_BAAAOU010000002.1"/>
</dbReference>
<dbReference type="InterPro" id="IPR049730">
    <property type="entry name" value="SNF2/RAD54-like_C"/>
</dbReference>
<evidence type="ECO:0000259" key="5">
    <source>
        <dbReference type="PROSITE" id="PS51192"/>
    </source>
</evidence>
<dbReference type="InterPro" id="IPR014001">
    <property type="entry name" value="Helicase_ATP-bd"/>
</dbReference>
<dbReference type="InterPro" id="IPR001650">
    <property type="entry name" value="Helicase_C-like"/>
</dbReference>
<dbReference type="PANTHER" id="PTHR45629">
    <property type="entry name" value="SNF2/RAD54 FAMILY MEMBER"/>
    <property type="match status" value="1"/>
</dbReference>
<organism evidence="7 8">
    <name type="scientific">Citricoccus zhacaiensis</name>
    <dbReference type="NCBI Taxonomy" id="489142"/>
    <lineage>
        <taxon>Bacteria</taxon>
        <taxon>Bacillati</taxon>
        <taxon>Actinomycetota</taxon>
        <taxon>Actinomycetes</taxon>
        <taxon>Micrococcales</taxon>
        <taxon>Micrococcaceae</taxon>
        <taxon>Citricoccus</taxon>
    </lineage>
</organism>
<evidence type="ECO:0000256" key="2">
    <source>
        <dbReference type="PROSITE-ProRule" id="PRU00325"/>
    </source>
</evidence>
<dbReference type="InterPro" id="IPR038718">
    <property type="entry name" value="SNF2-like_sf"/>
</dbReference>
<dbReference type="Gene3D" id="3.40.50.300">
    <property type="entry name" value="P-loop containing nucleotide triphosphate hydrolases"/>
    <property type="match status" value="1"/>
</dbReference>
<gene>
    <name evidence="7" type="ORF">GCM10010977_24730</name>
</gene>
<dbReference type="Pfam" id="PF00271">
    <property type="entry name" value="Helicase_C"/>
    <property type="match status" value="1"/>
</dbReference>
<dbReference type="InterPro" id="IPR050496">
    <property type="entry name" value="SNF2_RAD54_helicase_repair"/>
</dbReference>
<evidence type="ECO:0000259" key="4">
    <source>
        <dbReference type="PROSITE" id="PS50966"/>
    </source>
</evidence>